<organism evidence="1 2">
    <name type="scientific">Christiangramia forsetii</name>
    <dbReference type="NCBI Taxonomy" id="411153"/>
    <lineage>
        <taxon>Bacteria</taxon>
        <taxon>Pseudomonadati</taxon>
        <taxon>Bacteroidota</taxon>
        <taxon>Flavobacteriia</taxon>
        <taxon>Flavobacteriales</taxon>
        <taxon>Flavobacteriaceae</taxon>
        <taxon>Christiangramia</taxon>
    </lineage>
</organism>
<comment type="caution">
    <text evidence="1">The sequence shown here is derived from an EMBL/GenBank/DDBJ whole genome shotgun (WGS) entry which is preliminary data.</text>
</comment>
<evidence type="ECO:0000313" key="1">
    <source>
        <dbReference type="EMBL" id="GGG23430.1"/>
    </source>
</evidence>
<dbReference type="EMBL" id="BMIX01000001">
    <property type="protein sequence ID" value="GGG23430.1"/>
    <property type="molecule type" value="Genomic_DNA"/>
</dbReference>
<keyword evidence="2" id="KW-1185">Reference proteome</keyword>
<protein>
    <submittedName>
        <fullName evidence="1">Uncharacterized protein</fullName>
    </submittedName>
</protein>
<evidence type="ECO:0000313" key="2">
    <source>
        <dbReference type="Proteomes" id="UP000605733"/>
    </source>
</evidence>
<proteinExistence type="predicted"/>
<accession>A0ABQ1WDA1</accession>
<sequence length="281" mass="32473">MINLDDLEGFDNLEDLNKEFQKRVNAHNESGVDDFDGLTPMQMGALQIFPEGAGPLNLNKLSEVELKECPLLVKVRLLIDKMKGGKELKLTKTGALSTKLVKEIYALRLLKNEGIENGITKLYKESDAEEISITRILLEISSLAKKRNGKLSLTKTGEKHAEDGNYILKEILSVLFYKFNWGYYDGYDSEAIGRINPAFSLFLLKKYGSEMRSPYFYAGMYFQAFPQLMEEGDRSFRCYSLRTFQRYFRFMGFVQVKREDYLSPHDVKKTEFFEKLFSIDQ</sequence>
<dbReference type="Proteomes" id="UP000605733">
    <property type="component" value="Unassembled WGS sequence"/>
</dbReference>
<name>A0ABQ1WDA1_9FLAO</name>
<reference evidence="2" key="1">
    <citation type="journal article" date="2019" name="Int. J. Syst. Evol. Microbiol.">
        <title>The Global Catalogue of Microorganisms (GCM) 10K type strain sequencing project: providing services to taxonomists for standard genome sequencing and annotation.</title>
        <authorList>
            <consortium name="The Broad Institute Genomics Platform"/>
            <consortium name="The Broad Institute Genome Sequencing Center for Infectious Disease"/>
            <person name="Wu L."/>
            <person name="Ma J."/>
        </authorList>
    </citation>
    <scope>NUCLEOTIDE SEQUENCE [LARGE SCALE GENOMIC DNA]</scope>
    <source>
        <strain evidence="2">CGMCC 1.15422</strain>
    </source>
</reference>
<dbReference type="RefSeq" id="WP_011710427.1">
    <property type="nucleotide sequence ID" value="NZ_BMIX01000001.1"/>
</dbReference>
<gene>
    <name evidence="1" type="ORF">GCM10011532_03180</name>
</gene>